<evidence type="ECO:0000256" key="1">
    <source>
        <dbReference type="SAM" id="MobiDB-lite"/>
    </source>
</evidence>
<proteinExistence type="predicted"/>
<organism evidence="2 3">
    <name type="scientific">Mucilaginibacter gracilis</name>
    <dbReference type="NCBI Taxonomy" id="423350"/>
    <lineage>
        <taxon>Bacteria</taxon>
        <taxon>Pseudomonadati</taxon>
        <taxon>Bacteroidota</taxon>
        <taxon>Sphingobacteriia</taxon>
        <taxon>Sphingobacteriales</taxon>
        <taxon>Sphingobacteriaceae</taxon>
        <taxon>Mucilaginibacter</taxon>
    </lineage>
</organism>
<dbReference type="Pfam" id="PF18976">
    <property type="entry name" value="DUF5712"/>
    <property type="match status" value="1"/>
</dbReference>
<dbReference type="OrthoDB" id="1404627at2"/>
<keyword evidence="3" id="KW-1185">Reference proteome</keyword>
<name>A0A495ITK6_9SPHI</name>
<dbReference type="EMBL" id="RBKU01000001">
    <property type="protein sequence ID" value="RKR80000.1"/>
    <property type="molecule type" value="Genomic_DNA"/>
</dbReference>
<accession>A0A495ITK6</accession>
<feature type="region of interest" description="Disordered" evidence="1">
    <location>
        <begin position="292"/>
        <end position="315"/>
    </location>
</feature>
<reference evidence="2 3" key="1">
    <citation type="submission" date="2018-10" db="EMBL/GenBank/DDBJ databases">
        <title>Genomic Encyclopedia of Archaeal and Bacterial Type Strains, Phase II (KMG-II): from individual species to whole genera.</title>
        <authorList>
            <person name="Goeker M."/>
        </authorList>
    </citation>
    <scope>NUCLEOTIDE SEQUENCE [LARGE SCALE GENOMIC DNA]</scope>
    <source>
        <strain evidence="2 3">DSM 18602</strain>
    </source>
</reference>
<comment type="caution">
    <text evidence="2">The sequence shown here is derived from an EMBL/GenBank/DDBJ whole genome shotgun (WGS) entry which is preliminary data.</text>
</comment>
<feature type="region of interest" description="Disordered" evidence="1">
    <location>
        <begin position="176"/>
        <end position="196"/>
    </location>
</feature>
<dbReference type="Proteomes" id="UP000268007">
    <property type="component" value="Unassembled WGS sequence"/>
</dbReference>
<evidence type="ECO:0000313" key="3">
    <source>
        <dbReference type="Proteomes" id="UP000268007"/>
    </source>
</evidence>
<evidence type="ECO:0008006" key="4">
    <source>
        <dbReference type="Google" id="ProtNLM"/>
    </source>
</evidence>
<dbReference type="RefSeq" id="WP_121195619.1">
    <property type="nucleotide sequence ID" value="NZ_RBKU01000001.1"/>
</dbReference>
<sequence length="315" mass="36188">MFINITASETGNNKGSSGELVHYLEKENRLAAKQQPDKESERWFSNGRTDIQPHEVRTKIDNNVAQLLKTDAKFFLVNISPSQKELRHLSEKYDITDREAQLKVYAEKVMDEYARNFKRPGINSSKHLVWFGKLEHYRYYSYKDKEVRQGLKEAGTLKEGDQLHIQIIVSRKDATNKIKLSPQNKSRGRNQAHSQKVGQFDRVAFKASGERIFDQTFDFDRGLGESFRYANGIKNGTAEEKQNLHNEKAAETSTVKRIFAPTPAINQQPEQSTSINAKDLLEALLMPNRDDAVSNLLGRKRRKRKGQETDQEMSL</sequence>
<protein>
    <recommendedName>
        <fullName evidence="4">Molybdopterin-guanine dinucleotide biosynthesis protein MobB</fullName>
    </recommendedName>
</protein>
<dbReference type="InterPro" id="IPR043766">
    <property type="entry name" value="BfmA-like"/>
</dbReference>
<evidence type="ECO:0000313" key="2">
    <source>
        <dbReference type="EMBL" id="RKR80000.1"/>
    </source>
</evidence>
<gene>
    <name evidence="2" type="ORF">BDD43_0087</name>
</gene>
<feature type="compositionally biased region" description="Polar residues" evidence="1">
    <location>
        <begin position="181"/>
        <end position="196"/>
    </location>
</feature>
<dbReference type="AlphaFoldDB" id="A0A495ITK6"/>